<keyword evidence="2" id="KW-1185">Reference proteome</keyword>
<dbReference type="Proteomes" id="UP000314294">
    <property type="component" value="Unassembled WGS sequence"/>
</dbReference>
<sequence>MSKGMCSQKSRFVVEVSALRLAAPSLRLCHPFAFVLPSLDAAGSVFSFTAYAASFVSLLISHESSVLASPPFLHSGNRSRLCASSTTGVEPLLQISASLYLVPTSVSYYFSCKFFSFSGPENDKMRACPLSFKGAALEEDGAAVSK</sequence>
<accession>A0A4Z2FZX3</accession>
<dbReference type="EMBL" id="SRLO01000790">
    <property type="protein sequence ID" value="TNN46395.1"/>
    <property type="molecule type" value="Genomic_DNA"/>
</dbReference>
<reference evidence="1 2" key="1">
    <citation type="submission" date="2019-03" db="EMBL/GenBank/DDBJ databases">
        <title>First draft genome of Liparis tanakae, snailfish: a comprehensive survey of snailfish specific genes.</title>
        <authorList>
            <person name="Kim W."/>
            <person name="Song I."/>
            <person name="Jeong J.-H."/>
            <person name="Kim D."/>
            <person name="Kim S."/>
            <person name="Ryu S."/>
            <person name="Song J.Y."/>
            <person name="Lee S.K."/>
        </authorList>
    </citation>
    <scope>NUCLEOTIDE SEQUENCE [LARGE SCALE GENOMIC DNA]</scope>
    <source>
        <tissue evidence="1">Muscle</tissue>
    </source>
</reference>
<proteinExistence type="predicted"/>
<name>A0A4Z2FZX3_9TELE</name>
<organism evidence="1 2">
    <name type="scientific">Liparis tanakae</name>
    <name type="common">Tanaka's snailfish</name>
    <dbReference type="NCBI Taxonomy" id="230148"/>
    <lineage>
        <taxon>Eukaryota</taxon>
        <taxon>Metazoa</taxon>
        <taxon>Chordata</taxon>
        <taxon>Craniata</taxon>
        <taxon>Vertebrata</taxon>
        <taxon>Euteleostomi</taxon>
        <taxon>Actinopterygii</taxon>
        <taxon>Neopterygii</taxon>
        <taxon>Teleostei</taxon>
        <taxon>Neoteleostei</taxon>
        <taxon>Acanthomorphata</taxon>
        <taxon>Eupercaria</taxon>
        <taxon>Perciformes</taxon>
        <taxon>Cottioidei</taxon>
        <taxon>Cottales</taxon>
        <taxon>Liparidae</taxon>
        <taxon>Liparis</taxon>
    </lineage>
</organism>
<evidence type="ECO:0000313" key="2">
    <source>
        <dbReference type="Proteomes" id="UP000314294"/>
    </source>
</evidence>
<gene>
    <name evidence="1" type="ORF">EYF80_043394</name>
</gene>
<dbReference type="AlphaFoldDB" id="A0A4Z2FZX3"/>
<evidence type="ECO:0000313" key="1">
    <source>
        <dbReference type="EMBL" id="TNN46395.1"/>
    </source>
</evidence>
<protein>
    <submittedName>
        <fullName evidence="1">Uncharacterized protein</fullName>
    </submittedName>
</protein>
<comment type="caution">
    <text evidence="1">The sequence shown here is derived from an EMBL/GenBank/DDBJ whole genome shotgun (WGS) entry which is preliminary data.</text>
</comment>